<evidence type="ECO:0000256" key="2">
    <source>
        <dbReference type="ARBA" id="ARBA00023125"/>
    </source>
</evidence>
<proteinExistence type="predicted"/>
<keyword evidence="6" id="KW-1185">Reference proteome</keyword>
<dbReference type="Gene3D" id="1.10.10.10">
    <property type="entry name" value="Winged helix-like DNA-binding domain superfamily/Winged helix DNA-binding domain"/>
    <property type="match status" value="1"/>
</dbReference>
<dbReference type="PANTHER" id="PTHR38465:SF2">
    <property type="entry name" value="HTH-TYPE TRANSCRIPTIONAL REGULATOR MMPR5"/>
    <property type="match status" value="1"/>
</dbReference>
<keyword evidence="3" id="KW-0804">Transcription</keyword>
<accession>A0ABP3MUM3</accession>
<dbReference type="Pfam" id="PF12802">
    <property type="entry name" value="MarR_2"/>
    <property type="match status" value="1"/>
</dbReference>
<feature type="domain" description="HTH marR-type" evidence="4">
    <location>
        <begin position="28"/>
        <end position="87"/>
    </location>
</feature>
<organism evidence="5 6">
    <name type="scientific">Saccharopolyspora thermophila</name>
    <dbReference type="NCBI Taxonomy" id="89367"/>
    <lineage>
        <taxon>Bacteria</taxon>
        <taxon>Bacillati</taxon>
        <taxon>Actinomycetota</taxon>
        <taxon>Actinomycetes</taxon>
        <taxon>Pseudonocardiales</taxon>
        <taxon>Pseudonocardiaceae</taxon>
        <taxon>Saccharopolyspora</taxon>
    </lineage>
</organism>
<evidence type="ECO:0000313" key="5">
    <source>
        <dbReference type="EMBL" id="GAA0525534.1"/>
    </source>
</evidence>
<comment type="caution">
    <text evidence="5">The sequence shown here is derived from an EMBL/GenBank/DDBJ whole genome shotgun (WGS) entry which is preliminary data.</text>
</comment>
<evidence type="ECO:0000256" key="1">
    <source>
        <dbReference type="ARBA" id="ARBA00023015"/>
    </source>
</evidence>
<sequence length="163" mass="18438">MARDERTGESEGVRRFVERFALDLADAGMPRMAARVFASLLVAEDGRRTAGELADVLQVSPAAVSGAVRYLVQVKLVVRERRPGERRDDYRVLDDLWYTTVMDRGAQLLAWENTLAEGEAALGVDSRAGRRLADTREFFEFLRGEFPGLMEKWRRQRKSTGTT</sequence>
<dbReference type="SUPFAM" id="SSF46785">
    <property type="entry name" value="Winged helix' DNA-binding domain"/>
    <property type="match status" value="1"/>
</dbReference>
<evidence type="ECO:0000259" key="4">
    <source>
        <dbReference type="Pfam" id="PF12802"/>
    </source>
</evidence>
<dbReference type="InterPro" id="IPR036390">
    <property type="entry name" value="WH_DNA-bd_sf"/>
</dbReference>
<dbReference type="Proteomes" id="UP001500220">
    <property type="component" value="Unassembled WGS sequence"/>
</dbReference>
<evidence type="ECO:0000313" key="6">
    <source>
        <dbReference type="Proteomes" id="UP001500220"/>
    </source>
</evidence>
<name>A0ABP3MUM3_9PSEU</name>
<dbReference type="InterPro" id="IPR000835">
    <property type="entry name" value="HTH_MarR-typ"/>
</dbReference>
<evidence type="ECO:0000256" key="3">
    <source>
        <dbReference type="ARBA" id="ARBA00023163"/>
    </source>
</evidence>
<dbReference type="InterPro" id="IPR052362">
    <property type="entry name" value="HTH-GbsR_regulator"/>
</dbReference>
<keyword evidence="2" id="KW-0238">DNA-binding</keyword>
<gene>
    <name evidence="5" type="ORF">GCM10009545_29790</name>
</gene>
<dbReference type="InterPro" id="IPR036388">
    <property type="entry name" value="WH-like_DNA-bd_sf"/>
</dbReference>
<reference evidence="6" key="1">
    <citation type="journal article" date="2019" name="Int. J. Syst. Evol. Microbiol.">
        <title>The Global Catalogue of Microorganisms (GCM) 10K type strain sequencing project: providing services to taxonomists for standard genome sequencing and annotation.</title>
        <authorList>
            <consortium name="The Broad Institute Genomics Platform"/>
            <consortium name="The Broad Institute Genome Sequencing Center for Infectious Disease"/>
            <person name="Wu L."/>
            <person name="Ma J."/>
        </authorList>
    </citation>
    <scope>NUCLEOTIDE SEQUENCE [LARGE SCALE GENOMIC DNA]</scope>
    <source>
        <strain evidence="6">JCM 10664</strain>
    </source>
</reference>
<protein>
    <submittedName>
        <fullName evidence="5">MarR family transcriptional regulator</fullName>
    </submittedName>
</protein>
<keyword evidence="1" id="KW-0805">Transcription regulation</keyword>
<dbReference type="RefSeq" id="WP_346073328.1">
    <property type="nucleotide sequence ID" value="NZ_BAAAHC010000011.1"/>
</dbReference>
<dbReference type="PANTHER" id="PTHR38465">
    <property type="entry name" value="HTH-TYPE TRANSCRIPTIONAL REGULATOR MJ1563-RELATED"/>
    <property type="match status" value="1"/>
</dbReference>
<dbReference type="EMBL" id="BAAAHC010000011">
    <property type="protein sequence ID" value="GAA0525534.1"/>
    <property type="molecule type" value="Genomic_DNA"/>
</dbReference>